<dbReference type="Proteomes" id="UP000310760">
    <property type="component" value="Unassembled WGS sequence"/>
</dbReference>
<comment type="caution">
    <text evidence="2">The sequence shown here is derived from an EMBL/GenBank/DDBJ whole genome shotgun (WGS) entry which is preliminary data.</text>
</comment>
<proteinExistence type="predicted"/>
<reference evidence="2 3" key="1">
    <citation type="submission" date="2019-04" db="EMBL/GenBank/DDBJ databases">
        <title>Microbes associate with the intestines of laboratory mice.</title>
        <authorList>
            <person name="Navarre W."/>
            <person name="Wong E."/>
            <person name="Huang K."/>
            <person name="Tropini C."/>
            <person name="Ng K."/>
            <person name="Yu B."/>
        </authorList>
    </citation>
    <scope>NUCLEOTIDE SEQUENCE [LARGE SCALE GENOMIC DNA]</scope>
    <source>
        <strain evidence="2 3">NM22_B1</strain>
    </source>
</reference>
<dbReference type="SUPFAM" id="SSF53756">
    <property type="entry name" value="UDP-Glycosyltransferase/glycogen phosphorylase"/>
    <property type="match status" value="1"/>
</dbReference>
<dbReference type="Gene3D" id="3.40.50.2000">
    <property type="entry name" value="Glycogen Phosphorylase B"/>
    <property type="match status" value="2"/>
</dbReference>
<dbReference type="GO" id="GO:0016757">
    <property type="term" value="F:glycosyltransferase activity"/>
    <property type="evidence" value="ECO:0007669"/>
    <property type="project" value="InterPro"/>
</dbReference>
<dbReference type="CDD" id="cd03820">
    <property type="entry name" value="GT4_AmsD-like"/>
    <property type="match status" value="1"/>
</dbReference>
<dbReference type="InterPro" id="IPR001296">
    <property type="entry name" value="Glyco_trans_1"/>
</dbReference>
<organism evidence="2 3">
    <name type="scientific">Phocaeicola sartorii</name>
    <dbReference type="NCBI Taxonomy" id="671267"/>
    <lineage>
        <taxon>Bacteria</taxon>
        <taxon>Pseudomonadati</taxon>
        <taxon>Bacteroidota</taxon>
        <taxon>Bacteroidia</taxon>
        <taxon>Bacteroidales</taxon>
        <taxon>Bacteroidaceae</taxon>
        <taxon>Phocaeicola</taxon>
    </lineage>
</organism>
<dbReference type="Pfam" id="PF00534">
    <property type="entry name" value="Glycos_transf_1"/>
    <property type="match status" value="1"/>
</dbReference>
<name>A0A4V3RTF9_9BACT</name>
<keyword evidence="2" id="KW-0808">Transferase</keyword>
<gene>
    <name evidence="2" type="ORF">E5339_08490</name>
</gene>
<dbReference type="PANTHER" id="PTHR12526:SF630">
    <property type="entry name" value="GLYCOSYLTRANSFERASE"/>
    <property type="match status" value="1"/>
</dbReference>
<evidence type="ECO:0000313" key="3">
    <source>
        <dbReference type="Proteomes" id="UP000310760"/>
    </source>
</evidence>
<evidence type="ECO:0000259" key="1">
    <source>
        <dbReference type="Pfam" id="PF00534"/>
    </source>
</evidence>
<dbReference type="RefSeq" id="WP_135951284.1">
    <property type="nucleotide sequence ID" value="NZ_CAOOJZ010000040.1"/>
</dbReference>
<accession>A0A4V3RTF9</accession>
<protein>
    <submittedName>
        <fullName evidence="2">Glycosyltransferase family 4 protein</fullName>
    </submittedName>
</protein>
<dbReference type="PANTHER" id="PTHR12526">
    <property type="entry name" value="GLYCOSYLTRANSFERASE"/>
    <property type="match status" value="1"/>
</dbReference>
<dbReference type="EMBL" id="SRYJ01000015">
    <property type="protein sequence ID" value="TGY70959.1"/>
    <property type="molecule type" value="Genomic_DNA"/>
</dbReference>
<evidence type="ECO:0000313" key="2">
    <source>
        <dbReference type="EMBL" id="TGY70959.1"/>
    </source>
</evidence>
<feature type="domain" description="Glycosyl transferase family 1" evidence="1">
    <location>
        <begin position="203"/>
        <end position="358"/>
    </location>
</feature>
<dbReference type="AlphaFoldDB" id="A0A4V3RTF9"/>
<sequence>MKIVYIYDSIARIGGTERILTDKMNYLAETYGHEVYLITSSQGNHPLSFPLSDKVKHIDLDTKFHLQYQHPFLKQLRMGWSLDHKFEQRLKKEITRINPDIISGNTSFKADLICRLDCKAKKVIESHCAKTYTRIPENRKKSFFKDVKDRYVSCQCFREIKRYSDAIVTLTQEDATMWGKDPNIHVIPNTTFIIDTHTSSPCEAPRVIAAGRLTWQKGFDRLIDAWDIVQKRHPGWMLDIFGEGFYKDFLTKQVKDRKLEHSITIHPFTQNITQEYLNSSIMALSSNYEGFGLVLIEAMSLGVPCVSFDCPFGPSEIIRDQEDGLLVKNGDIQGFANAICHLIEHEAERKAFGKSAKENVKRYSPQNIMPQWEMLFHKLTEK</sequence>